<dbReference type="PANTHER" id="PTHR22674">
    <property type="entry name" value="NTPASE, KAP FAMILY P-LOOP DOMAIN-CONTAINING 1"/>
    <property type="match status" value="1"/>
</dbReference>
<dbReference type="Gene3D" id="3.40.50.300">
    <property type="entry name" value="P-loop containing nucleotide triphosphate hydrolases"/>
    <property type="match status" value="1"/>
</dbReference>
<organism evidence="2 3">
    <name type="scientific">Floridaenema aerugineum BLCC-F46</name>
    <dbReference type="NCBI Taxonomy" id="3153654"/>
    <lineage>
        <taxon>Bacteria</taxon>
        <taxon>Bacillati</taxon>
        <taxon>Cyanobacteriota</taxon>
        <taxon>Cyanophyceae</taxon>
        <taxon>Oscillatoriophycideae</taxon>
        <taxon>Aerosakkonematales</taxon>
        <taxon>Aerosakkonemataceae</taxon>
        <taxon>Floridanema</taxon>
        <taxon>Floridanema aerugineum</taxon>
    </lineage>
</organism>
<dbReference type="InterPro" id="IPR052754">
    <property type="entry name" value="NTPase_KAP_P-loop"/>
</dbReference>
<protein>
    <submittedName>
        <fullName evidence="2">P-loop NTPase fold protein</fullName>
    </submittedName>
</protein>
<dbReference type="InterPro" id="IPR011646">
    <property type="entry name" value="KAP_P-loop"/>
</dbReference>
<evidence type="ECO:0000259" key="1">
    <source>
        <dbReference type="Pfam" id="PF07693"/>
    </source>
</evidence>
<dbReference type="RefSeq" id="WP_413269985.1">
    <property type="nucleotide sequence ID" value="NZ_JBHFNQ010000064.1"/>
</dbReference>
<feature type="domain" description="KAP NTPase" evidence="1">
    <location>
        <begin position="20"/>
        <end position="316"/>
    </location>
</feature>
<comment type="caution">
    <text evidence="2">The sequence shown here is derived from an EMBL/GenBank/DDBJ whole genome shotgun (WGS) entry which is preliminary data.</text>
</comment>
<reference evidence="2 3" key="1">
    <citation type="submission" date="2024-09" db="EMBL/GenBank/DDBJ databases">
        <title>Floridaenema gen nov. (Aerosakkonemataceae, Aerosakkonematales ord. nov., Cyanobacteria) from benthic tropical and subtropical fresh waters, with the description of four new species.</title>
        <authorList>
            <person name="Moretto J.A."/>
            <person name="Berthold D.E."/>
            <person name="Lefler F.W."/>
            <person name="Huang I.-S."/>
            <person name="Laughinghouse H. IV."/>
        </authorList>
    </citation>
    <scope>NUCLEOTIDE SEQUENCE [LARGE SCALE GENOMIC DNA]</scope>
    <source>
        <strain evidence="2 3">BLCC-F46</strain>
    </source>
</reference>
<dbReference type="PANTHER" id="PTHR22674:SF6">
    <property type="entry name" value="NTPASE KAP FAMILY P-LOOP DOMAIN-CONTAINING PROTEIN 1"/>
    <property type="match status" value="1"/>
</dbReference>
<name>A0ABV4X278_9CYAN</name>
<evidence type="ECO:0000313" key="3">
    <source>
        <dbReference type="Proteomes" id="UP001576774"/>
    </source>
</evidence>
<dbReference type="InterPro" id="IPR027417">
    <property type="entry name" value="P-loop_NTPase"/>
</dbReference>
<dbReference type="Pfam" id="PF07693">
    <property type="entry name" value="KAP_NTPase"/>
    <property type="match status" value="1"/>
</dbReference>
<dbReference type="EMBL" id="JBHFNQ010000064">
    <property type="protein sequence ID" value="MFB2876865.1"/>
    <property type="molecule type" value="Genomic_DNA"/>
</dbReference>
<gene>
    <name evidence="2" type="ORF">ACE1CC_08215</name>
</gene>
<dbReference type="Proteomes" id="UP001576774">
    <property type="component" value="Unassembled WGS sequence"/>
</dbReference>
<accession>A0ABV4X278</accession>
<proteinExistence type="predicted"/>
<keyword evidence="3" id="KW-1185">Reference proteome</keyword>
<dbReference type="SUPFAM" id="SSF52540">
    <property type="entry name" value="P-loop containing nucleoside triphosphate hydrolases"/>
    <property type="match status" value="1"/>
</dbReference>
<sequence length="443" mass="51132">MLNPIPYSDGISKDPHLNFTLYAKQLLDIAMRVTENQEGAFTVGIFGSWGSGKTTLMRQIESQASASQKTIWFNSWKYDKKEAVWNALIQTILVELENNTRDNKVLNEDIKRLAKNIGLHAYDISKELFTGLIRTQIKKYTDVELSQDDLKLPQDQLRELDLIKALSDHYTAINEFETNFNKIVQAYLGEDKNKKLFVFIDDLDRCLPENALAVLEALKLYLDQSRCVFFIGIDKRVIEQAVSQRYKDSTITGKEYVEKIIQLNFFLPDKDSQAVKSVLKDTLYEIAPAEDDIWDMLLIATKGNLRRSKQFIIAWYLVKNIAIDLKIEQNLLPKLAKVLLIQIYFPDLYDMLPTLNFFFMSKLIQILNAQTKKSETDQFNNLLEQYPDCKKFIYNSDLNSFLRRGVANNFDPDISDSKELKTILNILSQSGRASISNQNQEKP</sequence>
<evidence type="ECO:0000313" key="2">
    <source>
        <dbReference type="EMBL" id="MFB2876865.1"/>
    </source>
</evidence>